<protein>
    <recommendedName>
        <fullName evidence="3">DUF1508 domain-containing protein</fullName>
    </recommendedName>
</protein>
<reference evidence="1" key="1">
    <citation type="submission" date="2018-12" db="EMBL/GenBank/DDBJ databases">
        <authorList>
            <person name="Will S."/>
            <person name="Neumann-Schaal M."/>
            <person name="Henke P."/>
        </authorList>
    </citation>
    <scope>NUCLEOTIDE SEQUENCE</scope>
    <source>
        <strain evidence="1">PCC 7102</strain>
    </source>
</reference>
<accession>A0A3S1ANA6</accession>
<sequence length="62" mass="7184">MTRTIIQQVTSINQFVLMVFYTGTHLWQFRVISPEGSVYGKRKVYNSAQAAEHAGRKWVEHS</sequence>
<dbReference type="OrthoDB" id="515822at2"/>
<organism evidence="1 2">
    <name type="scientific">Dulcicalothrix desertica PCC 7102</name>
    <dbReference type="NCBI Taxonomy" id="232991"/>
    <lineage>
        <taxon>Bacteria</taxon>
        <taxon>Bacillati</taxon>
        <taxon>Cyanobacteriota</taxon>
        <taxon>Cyanophyceae</taxon>
        <taxon>Nostocales</taxon>
        <taxon>Calotrichaceae</taxon>
        <taxon>Dulcicalothrix</taxon>
    </lineage>
</organism>
<evidence type="ECO:0000313" key="1">
    <source>
        <dbReference type="EMBL" id="RUT05003.1"/>
    </source>
</evidence>
<keyword evidence="2" id="KW-1185">Reference proteome</keyword>
<comment type="caution">
    <text evidence="1">The sequence shown here is derived from an EMBL/GenBank/DDBJ whole genome shotgun (WGS) entry which is preliminary data.</text>
</comment>
<evidence type="ECO:0008006" key="3">
    <source>
        <dbReference type="Google" id="ProtNLM"/>
    </source>
</evidence>
<gene>
    <name evidence="1" type="ORF">DSM106972_038240</name>
</gene>
<name>A0A3S1ANA6_9CYAN</name>
<evidence type="ECO:0000313" key="2">
    <source>
        <dbReference type="Proteomes" id="UP000271624"/>
    </source>
</evidence>
<reference evidence="1" key="2">
    <citation type="journal article" date="2019" name="Genome Biol. Evol.">
        <title>Day and night: Metabolic profiles and evolutionary relationships of six axenic non-marine cyanobacteria.</title>
        <authorList>
            <person name="Will S.E."/>
            <person name="Henke P."/>
            <person name="Boedeker C."/>
            <person name="Huang S."/>
            <person name="Brinkmann H."/>
            <person name="Rohde M."/>
            <person name="Jarek M."/>
            <person name="Friedl T."/>
            <person name="Seufert S."/>
            <person name="Schumacher M."/>
            <person name="Overmann J."/>
            <person name="Neumann-Schaal M."/>
            <person name="Petersen J."/>
        </authorList>
    </citation>
    <scope>NUCLEOTIDE SEQUENCE [LARGE SCALE GENOMIC DNA]</scope>
    <source>
        <strain evidence="1">PCC 7102</strain>
    </source>
</reference>
<dbReference type="RefSeq" id="WP_019497490.1">
    <property type="nucleotide sequence ID" value="NZ_RSCL01000009.1"/>
</dbReference>
<proteinExistence type="predicted"/>
<dbReference type="Proteomes" id="UP000271624">
    <property type="component" value="Unassembled WGS sequence"/>
</dbReference>
<dbReference type="EMBL" id="RSCL01000009">
    <property type="protein sequence ID" value="RUT05003.1"/>
    <property type="molecule type" value="Genomic_DNA"/>
</dbReference>
<dbReference type="AlphaFoldDB" id="A0A3S1ANA6"/>